<comment type="function">
    <text evidence="13">Glutamate-gated receptor that probably acts as non-selective cation channel.</text>
</comment>
<evidence type="ECO:0000256" key="15">
    <source>
        <dbReference type="SAM" id="Phobius"/>
    </source>
</evidence>
<evidence type="ECO:0000256" key="5">
    <source>
        <dbReference type="ARBA" id="ARBA00022729"/>
    </source>
</evidence>
<keyword evidence="7 13" id="KW-0406">Ion transport</keyword>
<feature type="transmembrane region" description="Helical" evidence="15">
    <location>
        <begin position="645"/>
        <end position="671"/>
    </location>
</feature>
<feature type="transmembrane region" description="Helical" evidence="15">
    <location>
        <begin position="585"/>
        <end position="603"/>
    </location>
</feature>
<evidence type="ECO:0000256" key="13">
    <source>
        <dbReference type="PIRNR" id="PIRNR037090"/>
    </source>
</evidence>
<evidence type="ECO:0000256" key="12">
    <source>
        <dbReference type="ARBA" id="ARBA00023303"/>
    </source>
</evidence>
<dbReference type="SMART" id="SM00079">
    <property type="entry name" value="PBPe"/>
    <property type="match status" value="1"/>
</dbReference>
<dbReference type="Proteomes" id="UP001237642">
    <property type="component" value="Unassembled WGS sequence"/>
</dbReference>
<dbReference type="InterPro" id="IPR001320">
    <property type="entry name" value="Iontro_rcpt_C"/>
</dbReference>
<comment type="caution">
    <text evidence="18">The sequence shown here is derived from an EMBL/GenBank/DDBJ whole genome shotgun (WGS) entry which is preliminary data.</text>
</comment>
<feature type="chain" id="PRO_5042163636" description="Glutamate receptor" evidence="16">
    <location>
        <begin position="19"/>
        <end position="934"/>
    </location>
</feature>
<evidence type="ECO:0000256" key="4">
    <source>
        <dbReference type="ARBA" id="ARBA00022692"/>
    </source>
</evidence>
<dbReference type="SUPFAM" id="SSF53850">
    <property type="entry name" value="Periplasmic binding protein-like II"/>
    <property type="match status" value="1"/>
</dbReference>
<keyword evidence="9 13" id="KW-0675">Receptor</keyword>
<dbReference type="SUPFAM" id="SSF53822">
    <property type="entry name" value="Periplasmic binding protein-like I"/>
    <property type="match status" value="1"/>
</dbReference>
<dbReference type="InterPro" id="IPR017103">
    <property type="entry name" value="Iontropic_Glu_rcpt_pln"/>
</dbReference>
<keyword evidence="12 13" id="KW-0407">Ion channel</keyword>
<evidence type="ECO:0000256" key="11">
    <source>
        <dbReference type="ARBA" id="ARBA00023286"/>
    </source>
</evidence>
<dbReference type="GO" id="GO:0016020">
    <property type="term" value="C:membrane"/>
    <property type="evidence" value="ECO:0007669"/>
    <property type="project" value="UniProtKB-SubCell"/>
</dbReference>
<dbReference type="InterPro" id="IPR028082">
    <property type="entry name" value="Peripla_BP_I"/>
</dbReference>
<dbReference type="InterPro" id="IPR044440">
    <property type="entry name" value="GABAb_receptor_plant_PBP1"/>
</dbReference>
<organism evidence="18 19">
    <name type="scientific">Heracleum sosnowskyi</name>
    <dbReference type="NCBI Taxonomy" id="360622"/>
    <lineage>
        <taxon>Eukaryota</taxon>
        <taxon>Viridiplantae</taxon>
        <taxon>Streptophyta</taxon>
        <taxon>Embryophyta</taxon>
        <taxon>Tracheophyta</taxon>
        <taxon>Spermatophyta</taxon>
        <taxon>Magnoliopsida</taxon>
        <taxon>eudicotyledons</taxon>
        <taxon>Gunneridae</taxon>
        <taxon>Pentapetalae</taxon>
        <taxon>asterids</taxon>
        <taxon>campanulids</taxon>
        <taxon>Apiales</taxon>
        <taxon>Apiaceae</taxon>
        <taxon>Apioideae</taxon>
        <taxon>apioid superclade</taxon>
        <taxon>Tordylieae</taxon>
        <taxon>Tordyliinae</taxon>
        <taxon>Heracleum</taxon>
    </lineage>
</organism>
<dbReference type="Pfam" id="PF10613">
    <property type="entry name" value="Lig_chan-Glu_bd"/>
    <property type="match status" value="1"/>
</dbReference>
<feature type="signal peptide" evidence="16">
    <location>
        <begin position="1"/>
        <end position="18"/>
    </location>
</feature>
<dbReference type="FunFam" id="1.10.287.70:FF:000037">
    <property type="entry name" value="Glutamate receptor"/>
    <property type="match status" value="1"/>
</dbReference>
<dbReference type="PIRSF" id="PIRSF037090">
    <property type="entry name" value="Iontro_Glu-like_rcpt_pln"/>
    <property type="match status" value="1"/>
</dbReference>
<reference evidence="18" key="2">
    <citation type="submission" date="2023-05" db="EMBL/GenBank/DDBJ databases">
        <authorList>
            <person name="Schelkunov M.I."/>
        </authorList>
    </citation>
    <scope>NUCLEOTIDE SEQUENCE</scope>
    <source>
        <strain evidence="18">Hsosn_3</strain>
        <tissue evidence="18">Leaf</tissue>
    </source>
</reference>
<reference evidence="18" key="1">
    <citation type="submission" date="2023-02" db="EMBL/GenBank/DDBJ databases">
        <title>Genome of toxic invasive species Heracleum sosnowskyi carries increased number of genes despite the absence of recent whole-genome duplications.</title>
        <authorList>
            <person name="Schelkunov M."/>
            <person name="Shtratnikova V."/>
            <person name="Makarenko M."/>
            <person name="Klepikova A."/>
            <person name="Omelchenko D."/>
            <person name="Novikova G."/>
            <person name="Obukhova E."/>
            <person name="Bogdanov V."/>
            <person name="Penin A."/>
            <person name="Logacheva M."/>
        </authorList>
    </citation>
    <scope>NUCLEOTIDE SEQUENCE</scope>
    <source>
        <strain evidence="18">Hsosn_3</strain>
        <tissue evidence="18">Leaf</tissue>
    </source>
</reference>
<dbReference type="Gene3D" id="3.40.50.2300">
    <property type="match status" value="2"/>
</dbReference>
<feature type="transmembrane region" description="Helical" evidence="15">
    <location>
        <begin position="821"/>
        <end position="842"/>
    </location>
</feature>
<keyword evidence="5 16" id="KW-0732">Signal</keyword>
<evidence type="ECO:0000256" key="8">
    <source>
        <dbReference type="ARBA" id="ARBA00023136"/>
    </source>
</evidence>
<dbReference type="FunFam" id="3.40.50.2300:FF:000081">
    <property type="entry name" value="Glutamate receptor"/>
    <property type="match status" value="1"/>
</dbReference>
<dbReference type="AlphaFoldDB" id="A0AAD8N129"/>
<keyword evidence="6 15" id="KW-1133">Transmembrane helix</keyword>
<dbReference type="Pfam" id="PF00060">
    <property type="entry name" value="Lig_chan"/>
    <property type="match status" value="1"/>
</dbReference>
<comment type="subcellular location">
    <subcellularLocation>
        <location evidence="1">Membrane</location>
        <topology evidence="1">Multi-pass membrane protein</topology>
    </subcellularLocation>
</comment>
<evidence type="ECO:0000313" key="19">
    <source>
        <dbReference type="Proteomes" id="UP001237642"/>
    </source>
</evidence>
<evidence type="ECO:0000256" key="7">
    <source>
        <dbReference type="ARBA" id="ARBA00023065"/>
    </source>
</evidence>
<feature type="disulfide bond" evidence="14">
    <location>
        <begin position="750"/>
        <end position="804"/>
    </location>
</feature>
<dbReference type="PANTHER" id="PTHR18966">
    <property type="entry name" value="IONOTROPIC GLUTAMATE RECEPTOR"/>
    <property type="match status" value="1"/>
</dbReference>
<evidence type="ECO:0000256" key="6">
    <source>
        <dbReference type="ARBA" id="ARBA00022989"/>
    </source>
</evidence>
<protein>
    <recommendedName>
        <fullName evidence="13">Glutamate receptor</fullName>
    </recommendedName>
</protein>
<dbReference type="EMBL" id="JAUIZM010000003">
    <property type="protein sequence ID" value="KAK1392659.1"/>
    <property type="molecule type" value="Genomic_DNA"/>
</dbReference>
<dbReference type="InterPro" id="IPR001828">
    <property type="entry name" value="ANF_lig-bd_rcpt"/>
</dbReference>
<dbReference type="GO" id="GO:1901701">
    <property type="term" value="P:cellular response to oxygen-containing compound"/>
    <property type="evidence" value="ECO:0007669"/>
    <property type="project" value="UniProtKB-ARBA"/>
</dbReference>
<keyword evidence="11 13" id="KW-1071">Ligand-gated ion channel</keyword>
<dbReference type="FunFam" id="3.40.190.10:FF:000175">
    <property type="entry name" value="Glutamate receptor"/>
    <property type="match status" value="1"/>
</dbReference>
<dbReference type="GO" id="GO:0015276">
    <property type="term" value="F:ligand-gated monoatomic ion channel activity"/>
    <property type="evidence" value="ECO:0007669"/>
    <property type="project" value="InterPro"/>
</dbReference>
<proteinExistence type="inferred from homology"/>
<accession>A0AAD8N129</accession>
<dbReference type="FunFam" id="3.40.190.10:FF:000054">
    <property type="entry name" value="Glutamate receptor"/>
    <property type="match status" value="1"/>
</dbReference>
<keyword evidence="8 13" id="KW-0472">Membrane</keyword>
<feature type="domain" description="Ionotropic glutamate receptor C-terminal" evidence="17">
    <location>
        <begin position="463"/>
        <end position="801"/>
    </location>
</feature>
<dbReference type="Pfam" id="PF01094">
    <property type="entry name" value="ANF_receptor"/>
    <property type="match status" value="1"/>
</dbReference>
<keyword evidence="19" id="KW-1185">Reference proteome</keyword>
<comment type="similarity">
    <text evidence="2 13">Belongs to the glutamate-gated ion channel (TC 1.A.10.1) family.</text>
</comment>
<evidence type="ECO:0000256" key="2">
    <source>
        <dbReference type="ARBA" id="ARBA00008685"/>
    </source>
</evidence>
<gene>
    <name evidence="18" type="ORF">POM88_011715</name>
</gene>
<keyword evidence="3 13" id="KW-0813">Transport</keyword>
<evidence type="ECO:0000259" key="17">
    <source>
        <dbReference type="SMART" id="SM00079"/>
    </source>
</evidence>
<dbReference type="InterPro" id="IPR019594">
    <property type="entry name" value="Glu/Gly-bd"/>
</dbReference>
<dbReference type="InterPro" id="IPR015683">
    <property type="entry name" value="Ionotropic_Glu_rcpt"/>
</dbReference>
<dbReference type="Gene3D" id="1.10.287.70">
    <property type="match status" value="1"/>
</dbReference>
<dbReference type="CDD" id="cd19990">
    <property type="entry name" value="PBP1_GABAb_receptor_plant"/>
    <property type="match status" value="1"/>
</dbReference>
<evidence type="ECO:0000256" key="14">
    <source>
        <dbReference type="PIRSR" id="PIRSR037090-50"/>
    </source>
</evidence>
<evidence type="ECO:0000256" key="3">
    <source>
        <dbReference type="ARBA" id="ARBA00022448"/>
    </source>
</evidence>
<dbReference type="GO" id="GO:0009611">
    <property type="term" value="P:response to wounding"/>
    <property type="evidence" value="ECO:0007669"/>
    <property type="project" value="UniProtKB-ARBA"/>
</dbReference>
<dbReference type="Gene3D" id="3.40.190.10">
    <property type="entry name" value="Periplasmic binding protein-like II"/>
    <property type="match status" value="3"/>
</dbReference>
<dbReference type="CDD" id="cd13686">
    <property type="entry name" value="GluR_Plant"/>
    <property type="match status" value="1"/>
</dbReference>
<sequence length="934" mass="104284">MNLLCLVLLSMLIIGSFAVVTKNPGVVNIGAVFTLRSINGRVAKIAMDAAVQDVNSDPTILRGRRLNLSVHDSNYSSFLSIIGTLRFMEIDTVAVIGPQSSVMAHILSHLANELHIPMLSFTALAPSLSPLQYPYFIQTAPSDLYLMTAIVDMVDYFGYKEVTAVYTDDDHSRSGVIKLGEKLAEKQGKISYKAAVLPEPLPTRKDIQTALLKVRSKESRVIVVHTYPRTGFTIFDVARELGMMTSGYVWIATTWLSSVLDSNPTLVNSSSVLGVLTFRPHTPHSTRKQAFESRWNKLTNASIGLNPYGLYAYDTVWIIANALQKFLDEGGKISFSNDSSLSAIEGHSLNLKALNIFDGGEKLLGNILHTNFTGLTGPVAFRSDDRSPKNPSYDIINLMVSGYKQIGYWSNHSGLSVVSPETLFTKPINVSRLNQRLKNVVWPGGTSHRPRGWVLPNSERPLKIGVPNRVSYKDIISKNDANASKIEGYSVDVFVAAIKLLPYPLPYEFILFGDDHHNPNYNNLVAQITSNVFDAVVGDIAIVTNRTKMVDFTQPYIESGLVVVVPARRLNSSAWAFFQPFNPSMWLVTAVFFVVVGAVIWILEHRTNDEFRGPPRKQLATILWFSFSTMFFSHRENTASTLGRIVLLTWFFVVFIITSSYTASLTSILTVQQLSTPITGIESLVLSNLLIGFQIGSFAENYLRDELNVPTSRLRQLGSPEEYADALERGIVAAVVDERPYIDLFLSSYCKFQIVGQEFTKSGWGFAFPRDSPLAVDMSTALLTLSENGKLQKIHDKWLKRKFCSLQNSEEDSDQLQLRSFWGLFLVCGVACLAALAIYLCLTVRSYKRFSRNSLESYNEDGDQPSSSIRATTTSERIKRFLSFADEKADISRNKLKRKQMESGLSSSQRMDFTRRYYGSKRIQAATLSSVRDF</sequence>
<keyword evidence="14" id="KW-1015">Disulfide bond</keyword>
<keyword evidence="10" id="KW-0325">Glycoprotein</keyword>
<evidence type="ECO:0000256" key="1">
    <source>
        <dbReference type="ARBA" id="ARBA00004141"/>
    </source>
</evidence>
<name>A0AAD8N129_9APIA</name>
<dbReference type="GO" id="GO:0007165">
    <property type="term" value="P:signal transduction"/>
    <property type="evidence" value="ECO:0007669"/>
    <property type="project" value="UniProtKB-ARBA"/>
</dbReference>
<evidence type="ECO:0000313" key="18">
    <source>
        <dbReference type="EMBL" id="KAK1392659.1"/>
    </source>
</evidence>
<evidence type="ECO:0000256" key="16">
    <source>
        <dbReference type="SAM" id="SignalP"/>
    </source>
</evidence>
<evidence type="ECO:0000256" key="9">
    <source>
        <dbReference type="ARBA" id="ARBA00023170"/>
    </source>
</evidence>
<keyword evidence="4 15" id="KW-0812">Transmembrane</keyword>
<evidence type="ECO:0000256" key="10">
    <source>
        <dbReference type="ARBA" id="ARBA00023180"/>
    </source>
</evidence>